<evidence type="ECO:0000313" key="2">
    <source>
        <dbReference type="Proteomes" id="UP001432027"/>
    </source>
</evidence>
<feature type="non-terminal residue" evidence="1">
    <location>
        <position position="1"/>
    </location>
</feature>
<reference evidence="1" key="1">
    <citation type="submission" date="2023-10" db="EMBL/GenBank/DDBJ databases">
        <title>Genome assembly of Pristionchus species.</title>
        <authorList>
            <person name="Yoshida K."/>
            <person name="Sommer R.J."/>
        </authorList>
    </citation>
    <scope>NUCLEOTIDE SEQUENCE</scope>
    <source>
        <strain evidence="1">RS0144</strain>
    </source>
</reference>
<dbReference type="EMBL" id="BTSX01000006">
    <property type="protein sequence ID" value="GMT03591.1"/>
    <property type="molecule type" value="Genomic_DNA"/>
</dbReference>
<organism evidence="1 2">
    <name type="scientific">Pristionchus entomophagus</name>
    <dbReference type="NCBI Taxonomy" id="358040"/>
    <lineage>
        <taxon>Eukaryota</taxon>
        <taxon>Metazoa</taxon>
        <taxon>Ecdysozoa</taxon>
        <taxon>Nematoda</taxon>
        <taxon>Chromadorea</taxon>
        <taxon>Rhabditida</taxon>
        <taxon>Rhabditina</taxon>
        <taxon>Diplogasteromorpha</taxon>
        <taxon>Diplogasteroidea</taxon>
        <taxon>Neodiplogasteridae</taxon>
        <taxon>Pristionchus</taxon>
    </lineage>
</organism>
<keyword evidence="2" id="KW-1185">Reference proteome</keyword>
<dbReference type="AlphaFoldDB" id="A0AAV5UAU9"/>
<evidence type="ECO:0008006" key="3">
    <source>
        <dbReference type="Google" id="ProtNLM"/>
    </source>
</evidence>
<dbReference type="Proteomes" id="UP001432027">
    <property type="component" value="Unassembled WGS sequence"/>
</dbReference>
<gene>
    <name evidence="1" type="ORF">PENTCL1PPCAC_25765</name>
</gene>
<proteinExistence type="predicted"/>
<evidence type="ECO:0000313" key="1">
    <source>
        <dbReference type="EMBL" id="GMT03591.1"/>
    </source>
</evidence>
<protein>
    <recommendedName>
        <fullName evidence="3">C2H2-type domain-containing protein</fullName>
    </recommendedName>
</protein>
<accession>A0AAV5UAU9</accession>
<sequence>CKFCQTSVEDLAMHLIEKHPKLYCSECNRVFSSAFSRNRHLKTNVSPTVPTEHQAKETTENQLICNIDIYKSQIDGTISVKAIKEANKAQISCLAEVLYNIHKIALNRSERNVIVKFLPIIRYIGNYCSSRSVFKMKHTSRVQPFVAVTQKEANAIEMERRFDDIIRRKDLNPHHKMRLYQDRLARLVNFRK</sequence>
<name>A0AAV5UAU9_9BILA</name>
<comment type="caution">
    <text evidence="1">The sequence shown here is derived from an EMBL/GenBank/DDBJ whole genome shotgun (WGS) entry which is preliminary data.</text>
</comment>